<dbReference type="EMBL" id="BGZK01000279">
    <property type="protein sequence ID" value="GBP33788.1"/>
    <property type="molecule type" value="Genomic_DNA"/>
</dbReference>
<protein>
    <submittedName>
        <fullName evidence="1">Uncharacterized protein</fullName>
    </submittedName>
</protein>
<comment type="caution">
    <text evidence="1">The sequence shown here is derived from an EMBL/GenBank/DDBJ whole genome shotgun (WGS) entry which is preliminary data.</text>
</comment>
<name>A0A4C1V4Q4_EUMVA</name>
<dbReference type="Proteomes" id="UP000299102">
    <property type="component" value="Unassembled WGS sequence"/>
</dbReference>
<dbReference type="AlphaFoldDB" id="A0A4C1V4Q4"/>
<evidence type="ECO:0000313" key="2">
    <source>
        <dbReference type="Proteomes" id="UP000299102"/>
    </source>
</evidence>
<proteinExistence type="predicted"/>
<evidence type="ECO:0000313" key="1">
    <source>
        <dbReference type="EMBL" id="GBP33788.1"/>
    </source>
</evidence>
<keyword evidence="2" id="KW-1185">Reference proteome</keyword>
<organism evidence="1 2">
    <name type="scientific">Eumeta variegata</name>
    <name type="common">Bagworm moth</name>
    <name type="synonym">Eumeta japonica</name>
    <dbReference type="NCBI Taxonomy" id="151549"/>
    <lineage>
        <taxon>Eukaryota</taxon>
        <taxon>Metazoa</taxon>
        <taxon>Ecdysozoa</taxon>
        <taxon>Arthropoda</taxon>
        <taxon>Hexapoda</taxon>
        <taxon>Insecta</taxon>
        <taxon>Pterygota</taxon>
        <taxon>Neoptera</taxon>
        <taxon>Endopterygota</taxon>
        <taxon>Lepidoptera</taxon>
        <taxon>Glossata</taxon>
        <taxon>Ditrysia</taxon>
        <taxon>Tineoidea</taxon>
        <taxon>Psychidae</taxon>
        <taxon>Oiketicinae</taxon>
        <taxon>Eumeta</taxon>
    </lineage>
</organism>
<gene>
    <name evidence="1" type="ORF">EVAR_25389_1</name>
</gene>
<reference evidence="1 2" key="1">
    <citation type="journal article" date="2019" name="Commun. Biol.">
        <title>The bagworm genome reveals a unique fibroin gene that provides high tensile strength.</title>
        <authorList>
            <person name="Kono N."/>
            <person name="Nakamura H."/>
            <person name="Ohtoshi R."/>
            <person name="Tomita M."/>
            <person name="Numata K."/>
            <person name="Arakawa K."/>
        </authorList>
    </citation>
    <scope>NUCLEOTIDE SEQUENCE [LARGE SCALE GENOMIC DNA]</scope>
</reference>
<accession>A0A4C1V4Q4</accession>
<sequence>MHQCIECIFPIGIPKFSVAPYARNLILHSSYFFLTVTFKGSVITTALRKRLGRLGHLGAATSKKTFINIYSKHNSDSETERHACSNECVAQSGMSGEPNACYRKNVEAKGDEGL</sequence>